<dbReference type="Pfam" id="PF25370">
    <property type="entry name" value="HTH_74"/>
    <property type="match status" value="1"/>
</dbReference>
<reference evidence="2 3" key="1">
    <citation type="journal article" date="2020" name="Mol. Biol. Evol.">
        <title>Distinct Expression and Methylation Patterns for Genes with Different Fates following a Single Whole-Genome Duplication in Flowering Plants.</title>
        <authorList>
            <person name="Shi T."/>
            <person name="Rahmani R.S."/>
            <person name="Gugger P.F."/>
            <person name="Wang M."/>
            <person name="Li H."/>
            <person name="Zhang Y."/>
            <person name="Li Z."/>
            <person name="Wang Q."/>
            <person name="Van de Peer Y."/>
            <person name="Marchal K."/>
            <person name="Chen J."/>
        </authorList>
    </citation>
    <scope>NUCLEOTIDE SEQUENCE [LARGE SCALE GENOMIC DNA]</scope>
    <source>
        <tissue evidence="2">Leaf</tissue>
    </source>
</reference>
<dbReference type="InterPro" id="IPR057523">
    <property type="entry name" value="HTH_74"/>
</dbReference>
<protein>
    <recommendedName>
        <fullName evidence="1">HTH three-helical bundle domain-containing protein</fullName>
    </recommendedName>
</protein>
<evidence type="ECO:0000259" key="1">
    <source>
        <dbReference type="Pfam" id="PF25370"/>
    </source>
</evidence>
<accession>A0A822XTJ7</accession>
<keyword evidence="3" id="KW-1185">Reference proteome</keyword>
<organism evidence="2 3">
    <name type="scientific">Nelumbo nucifera</name>
    <name type="common">Sacred lotus</name>
    <dbReference type="NCBI Taxonomy" id="4432"/>
    <lineage>
        <taxon>Eukaryota</taxon>
        <taxon>Viridiplantae</taxon>
        <taxon>Streptophyta</taxon>
        <taxon>Embryophyta</taxon>
        <taxon>Tracheophyta</taxon>
        <taxon>Spermatophyta</taxon>
        <taxon>Magnoliopsida</taxon>
        <taxon>Proteales</taxon>
        <taxon>Nelumbonaceae</taxon>
        <taxon>Nelumbo</taxon>
    </lineage>
</organism>
<sequence>MIRLGKKVSLIQERSEERRRQKISSSCLQHRVEAIMKFLFVGCSSKIWMRQALGYSLDNNKTLIMRGKRERDKETSSRGFTGCMVRCAFIQ</sequence>
<dbReference type="AlphaFoldDB" id="A0A822XTJ7"/>
<evidence type="ECO:0000313" key="3">
    <source>
        <dbReference type="Proteomes" id="UP000607653"/>
    </source>
</evidence>
<name>A0A822XTJ7_NELNU</name>
<comment type="caution">
    <text evidence="2">The sequence shown here is derived from an EMBL/GenBank/DDBJ whole genome shotgun (WGS) entry which is preliminary data.</text>
</comment>
<dbReference type="Proteomes" id="UP000607653">
    <property type="component" value="Unassembled WGS sequence"/>
</dbReference>
<dbReference type="EMBL" id="DUZY01000001">
    <property type="protein sequence ID" value="DAD20768.1"/>
    <property type="molecule type" value="Genomic_DNA"/>
</dbReference>
<feature type="domain" description="HTH three-helical bundle" evidence="1">
    <location>
        <begin position="25"/>
        <end position="63"/>
    </location>
</feature>
<evidence type="ECO:0000313" key="2">
    <source>
        <dbReference type="EMBL" id="DAD20768.1"/>
    </source>
</evidence>
<proteinExistence type="predicted"/>
<gene>
    <name evidence="2" type="ORF">HUJ06_022231</name>
</gene>